<dbReference type="Gene3D" id="1.10.150.250">
    <property type="entry name" value="Flavinator of succinate dehydrogenase"/>
    <property type="match status" value="1"/>
</dbReference>
<accession>A0A1H3EBH5</accession>
<evidence type="ECO:0000313" key="6">
    <source>
        <dbReference type="EMBL" id="SDX75239.1"/>
    </source>
</evidence>
<keyword evidence="7" id="KW-1185">Reference proteome</keyword>
<keyword evidence="4" id="KW-0963">Cytoplasm</keyword>
<dbReference type="InterPro" id="IPR005631">
    <property type="entry name" value="SDH"/>
</dbReference>
<evidence type="ECO:0000256" key="3">
    <source>
        <dbReference type="ARBA" id="ARBA00019418"/>
    </source>
</evidence>
<dbReference type="PANTHER" id="PTHR39585:SF1">
    <property type="entry name" value="FAD ASSEMBLY FACTOR SDHE"/>
    <property type="match status" value="1"/>
</dbReference>
<dbReference type="Proteomes" id="UP000198640">
    <property type="component" value="Unassembled WGS sequence"/>
</dbReference>
<reference evidence="6 7" key="1">
    <citation type="submission" date="2016-10" db="EMBL/GenBank/DDBJ databases">
        <authorList>
            <person name="de Groot N.N."/>
        </authorList>
    </citation>
    <scope>NUCLEOTIDE SEQUENCE [LARGE SCALE GENOMIC DNA]</scope>
    <source>
        <strain evidence="6 7">Nm1</strain>
    </source>
</reference>
<evidence type="ECO:0000256" key="1">
    <source>
        <dbReference type="ARBA" id="ARBA00004496"/>
    </source>
</evidence>
<evidence type="ECO:0000313" key="7">
    <source>
        <dbReference type="Proteomes" id="UP000198640"/>
    </source>
</evidence>
<dbReference type="InterPro" id="IPR050531">
    <property type="entry name" value="SdhE_FAD_assembly_factor"/>
</dbReference>
<name>A0A1H3EBH5_9PROT</name>
<evidence type="ECO:0000256" key="5">
    <source>
        <dbReference type="ARBA" id="ARBA00023186"/>
    </source>
</evidence>
<dbReference type="GO" id="GO:0005737">
    <property type="term" value="C:cytoplasm"/>
    <property type="evidence" value="ECO:0007669"/>
    <property type="project" value="UniProtKB-SubCell"/>
</dbReference>
<keyword evidence="5" id="KW-0143">Chaperone</keyword>
<dbReference type="OrthoDB" id="9180899at2"/>
<proteinExistence type="inferred from homology"/>
<dbReference type="GO" id="GO:0006105">
    <property type="term" value="P:succinate metabolic process"/>
    <property type="evidence" value="ECO:0007669"/>
    <property type="project" value="TreeGrafter"/>
</dbReference>
<dbReference type="EMBL" id="FNOY01000007">
    <property type="protein sequence ID" value="SDX75239.1"/>
    <property type="molecule type" value="Genomic_DNA"/>
</dbReference>
<dbReference type="PANTHER" id="PTHR39585">
    <property type="entry name" value="FAD ASSEMBLY FACTOR SDHE"/>
    <property type="match status" value="1"/>
</dbReference>
<organism evidence="6 7">
    <name type="scientific">Nitrosomonas halophila</name>
    <dbReference type="NCBI Taxonomy" id="44576"/>
    <lineage>
        <taxon>Bacteria</taxon>
        <taxon>Pseudomonadati</taxon>
        <taxon>Pseudomonadota</taxon>
        <taxon>Betaproteobacteria</taxon>
        <taxon>Nitrosomonadales</taxon>
        <taxon>Nitrosomonadaceae</taxon>
        <taxon>Nitrosomonas</taxon>
    </lineage>
</organism>
<comment type="similarity">
    <text evidence="2">Belongs to the SdhE FAD assembly factor family.</text>
</comment>
<dbReference type="STRING" id="44576.SAMN05421881_100755"/>
<evidence type="ECO:0000256" key="4">
    <source>
        <dbReference type="ARBA" id="ARBA00022490"/>
    </source>
</evidence>
<dbReference type="SUPFAM" id="SSF109910">
    <property type="entry name" value="YgfY-like"/>
    <property type="match status" value="1"/>
</dbReference>
<dbReference type="AlphaFoldDB" id="A0A1H3EBH5"/>
<dbReference type="InterPro" id="IPR036714">
    <property type="entry name" value="SDH_sf"/>
</dbReference>
<comment type="subcellular location">
    <subcellularLocation>
        <location evidence="1">Cytoplasm</location>
    </subcellularLocation>
</comment>
<protein>
    <recommendedName>
        <fullName evidence="3">FAD assembly factor SdhE</fullName>
    </recommendedName>
</protein>
<gene>
    <name evidence="6" type="ORF">SAMN05421881_100755</name>
</gene>
<evidence type="ECO:0000256" key="2">
    <source>
        <dbReference type="ARBA" id="ARBA00008571"/>
    </source>
</evidence>
<dbReference type="RefSeq" id="WP_090411988.1">
    <property type="nucleotide sequence ID" value="NZ_FNOY01000007.1"/>
</dbReference>
<dbReference type="Pfam" id="PF03937">
    <property type="entry name" value="Sdh5"/>
    <property type="match status" value="1"/>
</dbReference>
<sequence>MNHQARMRWRCRRGMLELDIVLQRFIDKHYAQLNEHQHEQLETLLSLPDHDLWDMIICNSDVPDEALKPLLKLLQQS</sequence>